<accession>A0A1V9D9J6</accession>
<dbReference type="Proteomes" id="UP000192769">
    <property type="component" value="Unassembled WGS sequence"/>
</dbReference>
<dbReference type="AlphaFoldDB" id="A0A1V9D9J6"/>
<protein>
    <submittedName>
        <fullName evidence="1">Two-component-system connector protein YcgZ</fullName>
    </submittedName>
</protein>
<name>A0A1V9D9J6_9GAMM</name>
<dbReference type="Gene3D" id="1.20.5.5260">
    <property type="match status" value="1"/>
</dbReference>
<dbReference type="EMBL" id="MWUE01000033">
    <property type="protein sequence ID" value="OQP30507.1"/>
    <property type="molecule type" value="Genomic_DNA"/>
</dbReference>
<dbReference type="NCBIfam" id="NF040640">
    <property type="entry name" value="YcgZ_fam"/>
    <property type="match status" value="1"/>
</dbReference>
<dbReference type="GO" id="GO:0071468">
    <property type="term" value="P:cellular response to acidic pH"/>
    <property type="evidence" value="ECO:0007669"/>
    <property type="project" value="InterPro"/>
</dbReference>
<organism evidence="1 2">
    <name type="scientific">Pantoea latae</name>
    <dbReference type="NCBI Taxonomy" id="1964541"/>
    <lineage>
        <taxon>Bacteria</taxon>
        <taxon>Pseudomonadati</taxon>
        <taxon>Pseudomonadota</taxon>
        <taxon>Gammaproteobacteria</taxon>
        <taxon>Enterobacterales</taxon>
        <taxon>Erwiniaceae</taxon>
        <taxon>Pantoea</taxon>
    </lineage>
</organism>
<evidence type="ECO:0000313" key="1">
    <source>
        <dbReference type="EMBL" id="OQP30507.1"/>
    </source>
</evidence>
<reference evidence="1 2" key="1">
    <citation type="submission" date="2017-02" db="EMBL/GenBank/DDBJ databases">
        <title>Whole genome shotgun sequence of Pantoea agglomerans strain AS1 isolated from a cycad, Zamia floridana in Central Florida, USA.</title>
        <authorList>
            <person name="Lata P."/>
            <person name="Govindarajan S."/>
            <person name="Qi F."/>
            <person name="Li J.-L."/>
            <person name="Maurya S.K."/>
            <person name="Sahoo M.K."/>
        </authorList>
    </citation>
    <scope>NUCLEOTIDE SEQUENCE [LARGE SCALE GENOMIC DNA]</scope>
    <source>
        <strain evidence="1 2">AS1</strain>
    </source>
</reference>
<evidence type="ECO:0000313" key="2">
    <source>
        <dbReference type="Proteomes" id="UP000192769"/>
    </source>
</evidence>
<dbReference type="Pfam" id="PF10798">
    <property type="entry name" value="YmgB"/>
    <property type="match status" value="1"/>
</dbReference>
<sequence length="79" mass="8885">MRQSSSLLSSSEDIARYFREASLPSQQETLGQIVVELLRAGKNVNRKGICTKLVRRLEVASTAEEEKHFQQLIGLLLGR</sequence>
<comment type="caution">
    <text evidence="1">The sequence shown here is derived from an EMBL/GenBank/DDBJ whole genome shotgun (WGS) entry which is preliminary data.</text>
</comment>
<dbReference type="InterPro" id="IPR024753">
    <property type="entry name" value="AriR"/>
</dbReference>
<proteinExistence type="predicted"/>
<dbReference type="RefSeq" id="WP_081141546.1">
    <property type="nucleotide sequence ID" value="NZ_MWUE01000033.1"/>
</dbReference>
<dbReference type="OrthoDB" id="6420902at2"/>
<gene>
    <name evidence="1" type="ORF">B2J69_19870</name>
</gene>
<keyword evidence="2" id="KW-1185">Reference proteome</keyword>